<comment type="caution">
    <text evidence="1">The sequence shown here is derived from an EMBL/GenBank/DDBJ whole genome shotgun (WGS) entry which is preliminary data.</text>
</comment>
<organism evidence="1 2">
    <name type="scientific">Candidatus Neomicrothrix subdominans</name>
    <dbReference type="NCBI Taxonomy" id="2954438"/>
    <lineage>
        <taxon>Bacteria</taxon>
        <taxon>Bacillati</taxon>
        <taxon>Actinomycetota</taxon>
        <taxon>Acidimicrobiia</taxon>
        <taxon>Acidimicrobiales</taxon>
        <taxon>Microthrixaceae</taxon>
        <taxon>Candidatus Neomicrothrix</taxon>
    </lineage>
</organism>
<reference evidence="1 2" key="1">
    <citation type="submission" date="2020-10" db="EMBL/GenBank/DDBJ databases">
        <title>Connecting structure to function with the recovery of over 1000 high-quality activated sludge metagenome-assembled genomes encoding full-length rRNA genes using long-read sequencing.</title>
        <authorList>
            <person name="Singleton C.M."/>
            <person name="Petriglieri F."/>
            <person name="Kristensen J.M."/>
            <person name="Kirkegaard R.H."/>
            <person name="Michaelsen T.Y."/>
            <person name="Andersen M.H."/>
            <person name="Karst S.M."/>
            <person name="Dueholm M.S."/>
            <person name="Nielsen P.H."/>
            <person name="Albertsen M."/>
        </authorList>
    </citation>
    <scope>NUCLEOTIDE SEQUENCE [LARGE SCALE GENOMIC DNA]</scope>
    <source>
        <strain evidence="1">Lyne_18-Q3-R50-59_MAXAC.006</strain>
    </source>
</reference>
<gene>
    <name evidence="1" type="ORF">IPN02_17605</name>
</gene>
<evidence type="ECO:0000313" key="2">
    <source>
        <dbReference type="Proteomes" id="UP000727993"/>
    </source>
</evidence>
<sequence>MSRTGSRICARPYCSKVAAATLSYAYESGSVWLDDLTVDSHPMVHDLCELHADAVTVPKGWRVVDRRRSDAVVSQLAVG</sequence>
<dbReference type="Pfam" id="PF12005">
    <property type="entry name" value="DUF3499"/>
    <property type="match status" value="1"/>
</dbReference>
<dbReference type="Proteomes" id="UP000727993">
    <property type="component" value="Unassembled WGS sequence"/>
</dbReference>
<protein>
    <submittedName>
        <fullName evidence="1">DUF3499 family protein</fullName>
    </submittedName>
</protein>
<dbReference type="AlphaFoldDB" id="A0A936TED7"/>
<dbReference type="EMBL" id="JADJZA010000010">
    <property type="protein sequence ID" value="MBK9298601.1"/>
    <property type="molecule type" value="Genomic_DNA"/>
</dbReference>
<accession>A0A936TED7</accession>
<dbReference type="InterPro" id="IPR021888">
    <property type="entry name" value="DUF3499"/>
</dbReference>
<name>A0A936TED7_9ACTN</name>
<proteinExistence type="predicted"/>
<evidence type="ECO:0000313" key="1">
    <source>
        <dbReference type="EMBL" id="MBK9298601.1"/>
    </source>
</evidence>